<accession>A0A9X1MHJ1</accession>
<dbReference type="EMBL" id="JAJFZV010000020">
    <property type="protein sequence ID" value="MCC3299731.1"/>
    <property type="molecule type" value="Genomic_DNA"/>
</dbReference>
<feature type="compositionally biased region" description="Polar residues" evidence="1">
    <location>
        <begin position="26"/>
        <end position="36"/>
    </location>
</feature>
<sequence length="185" mass="19385">MTANQKRDRAGKFDFGTHSEPDISPLRSQPSESTRQALAGRQELLARAAEIRAALAVESASALASHTRDLFPDAAYIGLIADDVDGRGARVTGIWGAGGKLLAARAGGDKSRTEAFESWSRAGEAGESIEALTADLGGHAADLSGAMELTSSPRADGFGVYSGACSFSLHLDRMLDTEEHREPAA</sequence>
<keyword evidence="3" id="KW-1185">Reference proteome</keyword>
<reference evidence="2" key="1">
    <citation type="submission" date="2021-10" db="EMBL/GenBank/DDBJ databases">
        <title>Novel species in genus Arthrobacter.</title>
        <authorList>
            <person name="Liu Y."/>
        </authorList>
    </citation>
    <scope>NUCLEOTIDE SEQUENCE</scope>
    <source>
        <strain evidence="2">Zg-Y453</strain>
    </source>
</reference>
<comment type="caution">
    <text evidence="2">The sequence shown here is derived from an EMBL/GenBank/DDBJ whole genome shotgun (WGS) entry which is preliminary data.</text>
</comment>
<dbReference type="AlphaFoldDB" id="A0A9X1MHJ1"/>
<gene>
    <name evidence="2" type="ORF">LJ757_18215</name>
</gene>
<evidence type="ECO:0000313" key="2">
    <source>
        <dbReference type="EMBL" id="MCC3299731.1"/>
    </source>
</evidence>
<proteinExistence type="predicted"/>
<dbReference type="RefSeq" id="WP_227897717.1">
    <property type="nucleotide sequence ID" value="NZ_CP099467.1"/>
</dbReference>
<protein>
    <submittedName>
        <fullName evidence="2">Uncharacterized protein</fullName>
    </submittedName>
</protein>
<dbReference type="Proteomes" id="UP001139158">
    <property type="component" value="Unassembled WGS sequence"/>
</dbReference>
<organism evidence="2 3">
    <name type="scientific">Arthrobacter caoxuetaonis</name>
    <dbReference type="NCBI Taxonomy" id="2886935"/>
    <lineage>
        <taxon>Bacteria</taxon>
        <taxon>Bacillati</taxon>
        <taxon>Actinomycetota</taxon>
        <taxon>Actinomycetes</taxon>
        <taxon>Micrococcales</taxon>
        <taxon>Micrococcaceae</taxon>
        <taxon>Arthrobacter</taxon>
    </lineage>
</organism>
<evidence type="ECO:0000313" key="3">
    <source>
        <dbReference type="Proteomes" id="UP001139158"/>
    </source>
</evidence>
<evidence type="ECO:0000256" key="1">
    <source>
        <dbReference type="SAM" id="MobiDB-lite"/>
    </source>
</evidence>
<feature type="compositionally biased region" description="Basic and acidic residues" evidence="1">
    <location>
        <begin position="1"/>
        <end position="21"/>
    </location>
</feature>
<feature type="region of interest" description="Disordered" evidence="1">
    <location>
        <begin position="1"/>
        <end position="37"/>
    </location>
</feature>
<name>A0A9X1MHJ1_9MICC</name>